<evidence type="ECO:0000313" key="3">
    <source>
        <dbReference type="Proteomes" id="UP001139701"/>
    </source>
</evidence>
<feature type="signal peptide" evidence="1">
    <location>
        <begin position="1"/>
        <end position="25"/>
    </location>
</feature>
<accession>A0A9X1WY39</accession>
<keyword evidence="1" id="KW-0732">Signal</keyword>
<keyword evidence="3" id="KW-1185">Reference proteome</keyword>
<proteinExistence type="predicted"/>
<sequence length="269" mass="30803">MLKKTRITALYFSLLTFSAHNYANAPSEPTATQQPSFYKSCSEATMAQLNKVETFHQEFLGGESDCIVIDNTHVLLATSQAVHDDSFETTAYDLRVRLINIQNNKIIAQTLRPKHLNSRVEERETIFFDKAHFSTLAGQHVIGIRHSWEDFDGFNSTSEYIDLMHLKPNHTMRFVLQGLPMRETFYAKGECPSNQATWGAEINSLLILDKKVSHGLQDLIFKQRYTHNEAHKESGCKPNKSVHNESFRISFNGQEYPFDPVDFNQIDVI</sequence>
<reference evidence="2" key="1">
    <citation type="submission" date="2022-02" db="EMBL/GenBank/DDBJ databases">
        <title>Acinetobacter A3.8 sp. nov., isolated from Sediment (Zhairuo Island).</title>
        <authorList>
            <person name="Zheng K."/>
        </authorList>
    </citation>
    <scope>NUCLEOTIDE SEQUENCE</scope>
    <source>
        <strain evidence="2">A3.8</strain>
    </source>
</reference>
<comment type="caution">
    <text evidence="2">The sequence shown here is derived from an EMBL/GenBank/DDBJ whole genome shotgun (WGS) entry which is preliminary data.</text>
</comment>
<dbReference type="EMBL" id="JAKUML010000017">
    <property type="protein sequence ID" value="MCJ8147259.1"/>
    <property type="molecule type" value="Genomic_DNA"/>
</dbReference>
<feature type="chain" id="PRO_5040874839" evidence="1">
    <location>
        <begin position="26"/>
        <end position="269"/>
    </location>
</feature>
<name>A0A9X1WY39_9GAMM</name>
<dbReference type="Proteomes" id="UP001139701">
    <property type="component" value="Unassembled WGS sequence"/>
</dbReference>
<evidence type="ECO:0000313" key="2">
    <source>
        <dbReference type="EMBL" id="MCJ8147259.1"/>
    </source>
</evidence>
<organism evidence="2 3">
    <name type="scientific">Acinetobacter sedimenti</name>
    <dbReference type="NCBI Taxonomy" id="2919922"/>
    <lineage>
        <taxon>Bacteria</taxon>
        <taxon>Pseudomonadati</taxon>
        <taxon>Pseudomonadota</taxon>
        <taxon>Gammaproteobacteria</taxon>
        <taxon>Moraxellales</taxon>
        <taxon>Moraxellaceae</taxon>
        <taxon>Acinetobacter</taxon>
    </lineage>
</organism>
<protein>
    <submittedName>
        <fullName evidence="2">Uncharacterized protein</fullName>
    </submittedName>
</protein>
<dbReference type="AlphaFoldDB" id="A0A9X1WY39"/>
<gene>
    <name evidence="2" type="ORF">MKI79_10210</name>
</gene>
<dbReference type="RefSeq" id="WP_241573009.1">
    <property type="nucleotide sequence ID" value="NZ_JAKUML010000017.1"/>
</dbReference>
<evidence type="ECO:0000256" key="1">
    <source>
        <dbReference type="SAM" id="SignalP"/>
    </source>
</evidence>